<dbReference type="InterPro" id="IPR057326">
    <property type="entry name" value="KR_dom"/>
</dbReference>
<evidence type="ECO:0000256" key="6">
    <source>
        <dbReference type="ARBA" id="ARBA00022832"/>
    </source>
</evidence>
<dbReference type="GO" id="GO:0005886">
    <property type="term" value="C:plasma membrane"/>
    <property type="evidence" value="ECO:0007669"/>
    <property type="project" value="TreeGrafter"/>
</dbReference>
<feature type="region of interest" description="Disordered" evidence="21">
    <location>
        <begin position="1527"/>
        <end position="1558"/>
    </location>
</feature>
<comment type="catalytic activity">
    <reaction evidence="12">
        <text>19-(4-hydroxyphenyl)nonadecanoyl-[(phenol)carboxyphthiodiolenone synthase] + 2 (S)-methylmalonyl-CoA + 3 malonyl-CoA + 5 NADPH + 10 H(+) = C37-(phenol)carboxyphthiodiolenone-[(phenol)carboxyphthiodiolenone synthase] + 5 CO2 + 5 NADP(+) + 5 CoA + 2 H2O</text>
        <dbReference type="Rhea" id="RHEA:57760"/>
        <dbReference type="Rhea" id="RHEA-COMP:14273"/>
        <dbReference type="Rhea" id="RHEA-COMP:14990"/>
        <dbReference type="ChEBI" id="CHEBI:15377"/>
        <dbReference type="ChEBI" id="CHEBI:15378"/>
        <dbReference type="ChEBI" id="CHEBI:16526"/>
        <dbReference type="ChEBI" id="CHEBI:57287"/>
        <dbReference type="ChEBI" id="CHEBI:57327"/>
        <dbReference type="ChEBI" id="CHEBI:57384"/>
        <dbReference type="ChEBI" id="CHEBI:57783"/>
        <dbReference type="ChEBI" id="CHEBI:58349"/>
        <dbReference type="ChEBI" id="CHEBI:133301"/>
        <dbReference type="ChEBI" id="CHEBI:142260"/>
        <dbReference type="EC" id="2.3.1.292"/>
    </reaction>
</comment>
<sequence length="1558" mass="173294">MNNFNEFNSFDDNDEIAIIGMVGRFPGANNVDKFWQNLRDGVESITCFTDEELVSAGIDSAVLRDPNYVKAGSVLEDVDLFDASFFGFTPREAEITDPQHRLFLESAWEALENAGYNSETYTGRIGLYAGVAFSSYFFTNLYPNRDLTQLVDDFQTFIGNDKDHLPTQTSYKLNLTGPSVNVQTTCSTSLVAVHLACQSLLNGESDIALAGGVSIQIPQKAGYLYQEGGINSPDGHCRAFDANAQGTVFGDGLGIVVLKRLADALADRDYIHAVIKGSAINNDGSLKVGYTAPSVDGQREVILEALALAGVEPETITYIETHGTGTPLGDPIEIAALTQAFRRSSDKKGFCAIGSVKTNVGHLNTAAGVTGLIKTVQALKNKQIPPSLHFQQPNPQIDFANSPFYVNTKLTEWKTNGIPRRAGVSSFGIGGTNAHVILEEAPVVEMCHGTSLHSRPWQLLVLSAKTSTALETTTANLIAHLQQHPDLHLPDVAYTLQVGRRSFDYRRIVVCNSLEDAVKALTDQDPQHVFTHHHKPGQCPVVFMFSGQGSQYVNMGRQLYEVEPSFKKHVDHCSEILKPHLGIDIRNIVYPTTQQREQATRQLQQTAITQSALFVIEYALAQLWMSWGVRPVAMIGHSIGEYVAATIAGVFSLEDALAVVAARGKLMQQMPTGSMLAIGLGEQQVQPLLGEGLSLAAINSPSSCVVSGTTDAISELQKQLACQNIESRVLHTSHAFHSHLMQPMLGEFVQLLKNVQLNPAQIPLISNLTGTWINPHEATNPEYWGQHLRQTVRFSAGISDLLQQHQGIFLELGPGRTLSTLTTQHLNGNQKQKQLVLTSLPHPQQQQSDVAWLLQTLGRLWLFGVEIDWSVFHSHQQRQRLPLPTYPFERQRYWIEPQKQQQHHHHPTPPLGKKSDISQWFYIPFWKPSLLQTQLEVEQATPKSCILLFVDECGLGNKLLKQLQQQNYDVISVKVAHNFTRLNESEYTLNPQQPDDYDALIQELFKQQKLPKKIVHLWSVTPGCQQQLDFEKVEQAQTRGFYSLLFLAKALARQQTNDDFEITVISNHLQPVTPTELVSPEKATLLGAIKVIPQEYANITCRSIDVIIPANGSWQEQKLVESLLGELSISSCEKVIAYRGGNRWIQCFEPVRLEQVKSNTPRLKQGGVYLITGGLGGIGLVLAEYLATQVKAKLVLIGRRAFPNQQEWSEWLLTHDHNDVISCKIRKLQQLQQLGAEVLVLAADVTDLQQMQQAIASAYSTFGQLNGVFHAAGIVGGKSFAAIDKITKTDCEQQFQAKVHGLIVLEKVLKNTQIDFCLLLSSLSSVLGGLGFVAYSAANNFMDTFVHQHNQNHPVSWISVSWDSWQLETENQQSTSLGASVSEFAFNAQEGVEALQRILNYSQFNHVVVSTGELQARIDQWIDLKSFPQQTNLLSLHPRPDLQNPYVPLTNEIEQKIANIWQEVLGIKDVGLYDNFFELGGDSLLIIQVRNKLLKTLNKNLSIADLFEYSTISALAEYLGEKQVEQPTFQQADERAKKKEEAMQEKRQLMKQRRKADG</sequence>
<keyword evidence="24" id="KW-0012">Acyltransferase</keyword>
<evidence type="ECO:0000256" key="15">
    <source>
        <dbReference type="ARBA" id="ARBA00058455"/>
    </source>
</evidence>
<dbReference type="SMART" id="SM00823">
    <property type="entry name" value="PKS_PP"/>
    <property type="match status" value="1"/>
</dbReference>
<dbReference type="Gene3D" id="3.40.47.10">
    <property type="match status" value="1"/>
</dbReference>
<comment type="function">
    <text evidence="15">Part of the PpsABCDE complex involved in the biosynthesis of the lipid core common to phthiocerols and phenolphthiocerols by successive additions of malonyl-CoA or methylmalonyl-CoA extender units. PpsA can accept as substrate the activated forms of either icosanoyl (C20), docosanoyl (C22) or lignoceroyl (C24) groups from FadD26, or a (4-hydroxyphenyl)-C17 or (4-hydroxyphenyl)-C19 fatty acyl from FadD29. PpsA initiates the biosynthesis and extends its substrate using a malonyl-CoA extender unit. The PpsB and PpsC proteins add the second and third malonyl-CoA extender units. PpsD adds an (R)-methylmalonyl unit and PpsE adds a second (R)-methylmalonyl unit. The incorporation of the methylmalonyl units results in formation of two branched methyl groups in the elongated product.</text>
</comment>
<comment type="cofactor">
    <cofactor evidence="2">
        <name>pantetheine 4'-phosphate</name>
        <dbReference type="ChEBI" id="CHEBI:47942"/>
    </cofactor>
</comment>
<feature type="compositionally biased region" description="Basic residues" evidence="21">
    <location>
        <begin position="1549"/>
        <end position="1558"/>
    </location>
</feature>
<dbReference type="CDD" id="cd00833">
    <property type="entry name" value="PKS"/>
    <property type="match status" value="1"/>
</dbReference>
<dbReference type="InterPro" id="IPR020841">
    <property type="entry name" value="PKS_Beta-ketoAc_synthase_dom"/>
</dbReference>
<dbReference type="Pfam" id="PF08659">
    <property type="entry name" value="KR"/>
    <property type="match status" value="1"/>
</dbReference>
<dbReference type="PANTHER" id="PTHR43775">
    <property type="entry name" value="FATTY ACID SYNTHASE"/>
    <property type="match status" value="1"/>
</dbReference>
<reference evidence="24 25" key="1">
    <citation type="submission" date="2011-09" db="EMBL/GenBank/DDBJ databases">
        <title>The draft genome of Fischerella sp. JSC-11.</title>
        <authorList>
            <consortium name="US DOE Joint Genome Institute (JGI-PGF)"/>
            <person name="Lucas S."/>
            <person name="Han J."/>
            <person name="Lapidus A."/>
            <person name="Cheng J.-F."/>
            <person name="Goodwin L."/>
            <person name="Pitluck S."/>
            <person name="Peters L."/>
            <person name="Land M.L."/>
            <person name="Hauser L."/>
            <person name="Sarkisova S."/>
            <person name="Bryant D.A."/>
            <person name="Brown I."/>
            <person name="Woyke T.J."/>
        </authorList>
    </citation>
    <scope>NUCLEOTIDE SEQUENCE [LARGE SCALE GENOMIC DNA]</scope>
    <source>
        <strain evidence="24 25">JSC-11</strain>
    </source>
</reference>
<dbReference type="InterPro" id="IPR016036">
    <property type="entry name" value="Malonyl_transacylase_ACP-bd"/>
</dbReference>
<dbReference type="SUPFAM" id="SSF47336">
    <property type="entry name" value="ACP-like"/>
    <property type="match status" value="1"/>
</dbReference>
<feature type="compositionally biased region" description="Basic and acidic residues" evidence="21">
    <location>
        <begin position="1532"/>
        <end position="1548"/>
    </location>
</feature>
<comment type="catalytic activity">
    <reaction evidence="11">
        <text>17-(4-hydroxyphenyl)heptadecanoyl-[(phenol)carboxyphthiodiolenone synthase] + 2 (S)-methylmalonyl-CoA + 3 malonyl-CoA + 5 NADPH + 10 H(+) = C35-(phenol)carboxyphthiodiolenone-[(phenol)carboxyphthiodiolenone synthase] + 5 CO2 + 5 NADP(+) + 5 CoA + 2 H2O</text>
        <dbReference type="Rhea" id="RHEA:57756"/>
        <dbReference type="Rhea" id="RHEA-COMP:14272"/>
        <dbReference type="Rhea" id="RHEA-COMP:14989"/>
        <dbReference type="ChEBI" id="CHEBI:15377"/>
        <dbReference type="ChEBI" id="CHEBI:15378"/>
        <dbReference type="ChEBI" id="CHEBI:16526"/>
        <dbReference type="ChEBI" id="CHEBI:57287"/>
        <dbReference type="ChEBI" id="CHEBI:57327"/>
        <dbReference type="ChEBI" id="CHEBI:57384"/>
        <dbReference type="ChEBI" id="CHEBI:57783"/>
        <dbReference type="ChEBI" id="CHEBI:58349"/>
        <dbReference type="ChEBI" id="CHEBI:133300"/>
        <dbReference type="ChEBI" id="CHEBI:142259"/>
        <dbReference type="EC" id="2.3.1.292"/>
    </reaction>
</comment>
<evidence type="ECO:0000256" key="7">
    <source>
        <dbReference type="ARBA" id="ARBA00022857"/>
    </source>
</evidence>
<evidence type="ECO:0000259" key="22">
    <source>
        <dbReference type="PROSITE" id="PS50075"/>
    </source>
</evidence>
<keyword evidence="7" id="KW-0521">NADP</keyword>
<protein>
    <recommendedName>
        <fullName evidence="17">Phenolphthiocerol/phthiocerol polyketide synthase subunit E</fullName>
        <ecNumber evidence="16">2.3.1.292</ecNumber>
    </recommendedName>
    <alternativeName>
        <fullName evidence="19">(Phenol)carboxyphthiodiolenone synthase subunit E</fullName>
    </alternativeName>
    <alternativeName>
        <fullName evidence="20">Beta-ketoacyl-acyl-carrier-protein synthase I</fullName>
    </alternativeName>
    <alternativeName>
        <fullName evidence="18">Phthiocerol synthesis polyketide synthase type I PpsE</fullName>
    </alternativeName>
</protein>
<keyword evidence="6" id="KW-0276">Fatty acid metabolism</keyword>
<dbReference type="Gene3D" id="3.40.50.720">
    <property type="entry name" value="NAD(P)-binding Rossmann-like Domain"/>
    <property type="match status" value="1"/>
</dbReference>
<dbReference type="GO" id="GO:0006633">
    <property type="term" value="P:fatty acid biosynthetic process"/>
    <property type="evidence" value="ECO:0007669"/>
    <property type="project" value="TreeGrafter"/>
</dbReference>
<dbReference type="GO" id="GO:0031177">
    <property type="term" value="F:phosphopantetheine binding"/>
    <property type="evidence" value="ECO:0007669"/>
    <property type="project" value="InterPro"/>
</dbReference>
<evidence type="ECO:0000256" key="16">
    <source>
        <dbReference type="ARBA" id="ARBA00066974"/>
    </source>
</evidence>
<evidence type="ECO:0000256" key="4">
    <source>
        <dbReference type="ARBA" id="ARBA00022553"/>
    </source>
</evidence>
<evidence type="ECO:0000256" key="9">
    <source>
        <dbReference type="ARBA" id="ARBA00023098"/>
    </source>
</evidence>
<dbReference type="PANTHER" id="PTHR43775:SF51">
    <property type="entry name" value="INACTIVE PHENOLPHTHIOCEROL SYNTHESIS POLYKETIDE SYNTHASE TYPE I PKS1-RELATED"/>
    <property type="match status" value="1"/>
</dbReference>
<evidence type="ECO:0000256" key="17">
    <source>
        <dbReference type="ARBA" id="ARBA00073623"/>
    </source>
</evidence>
<dbReference type="Pfam" id="PF21394">
    <property type="entry name" value="Beta-ketacyl_N"/>
    <property type="match status" value="1"/>
</dbReference>
<dbReference type="InterPro" id="IPR014031">
    <property type="entry name" value="Ketoacyl_synth_C"/>
</dbReference>
<comment type="catalytic activity">
    <reaction evidence="13">
        <text>docosanoyl-[(phenol)carboxyphthiodiolenone synthase] + 2 (S)-methylmalonyl-CoA + 3 malonyl-CoA + 5 NADPH + 10 H(+) = C34-carboxyphthiodiolenone-[(phenol)carboxyphthiodiolenone synthase] + 5 CO2 + 5 NADP(+) + 5 CoA + 2 H2O</text>
        <dbReference type="Rhea" id="RHEA:57752"/>
        <dbReference type="Rhea" id="RHEA-COMP:14987"/>
        <dbReference type="Rhea" id="RHEA-COMP:14988"/>
        <dbReference type="ChEBI" id="CHEBI:15377"/>
        <dbReference type="ChEBI" id="CHEBI:15378"/>
        <dbReference type="ChEBI" id="CHEBI:16526"/>
        <dbReference type="ChEBI" id="CHEBI:57287"/>
        <dbReference type="ChEBI" id="CHEBI:57327"/>
        <dbReference type="ChEBI" id="CHEBI:57384"/>
        <dbReference type="ChEBI" id="CHEBI:57783"/>
        <dbReference type="ChEBI" id="CHEBI:58349"/>
        <dbReference type="ChEBI" id="CHEBI:142237"/>
        <dbReference type="ChEBI" id="CHEBI:142238"/>
        <dbReference type="EC" id="2.3.1.292"/>
    </reaction>
</comment>
<dbReference type="Pfam" id="PF00550">
    <property type="entry name" value="PP-binding"/>
    <property type="match status" value="1"/>
</dbReference>
<dbReference type="PROSITE" id="PS52004">
    <property type="entry name" value="KS3_2"/>
    <property type="match status" value="1"/>
</dbReference>
<dbReference type="Pfam" id="PF02801">
    <property type="entry name" value="Ketoacyl-synt_C"/>
    <property type="match status" value="1"/>
</dbReference>
<comment type="cofactor">
    <cofactor evidence="1">
        <name>NADP(+)</name>
        <dbReference type="ChEBI" id="CHEBI:58349"/>
    </cofactor>
</comment>
<dbReference type="EC" id="2.3.1.292" evidence="16"/>
<dbReference type="InterPro" id="IPR020806">
    <property type="entry name" value="PKS_PP-bd"/>
</dbReference>
<dbReference type="FunFam" id="3.40.47.10:FF:000042">
    <property type="entry name" value="Polyketide synthase Pks13"/>
    <property type="match status" value="1"/>
</dbReference>
<comment type="caution">
    <text evidence="24">The sequence shown here is derived from an EMBL/GenBank/DDBJ whole genome shotgun (WGS) entry which is preliminary data.</text>
</comment>
<evidence type="ECO:0000256" key="18">
    <source>
        <dbReference type="ARBA" id="ARBA00075053"/>
    </source>
</evidence>
<comment type="catalytic activity">
    <reaction evidence="14">
        <text>icosanoyl-[(phenol)carboxyphthiodiolenone synthase] + 2 (S)-methylmalonyl-CoA + 3 malonyl-CoA + 5 NADPH + 10 H(+) = C32-carboxyphthiodiolenone-[(phenol)carboxyphthiodiolenone synthase] + 5 CO2 + 5 NADP(+) + 5 CoA + 2 H2O</text>
        <dbReference type="Rhea" id="RHEA:57748"/>
        <dbReference type="Rhea" id="RHEA-COMP:14985"/>
        <dbReference type="Rhea" id="RHEA-COMP:14986"/>
        <dbReference type="ChEBI" id="CHEBI:15377"/>
        <dbReference type="ChEBI" id="CHEBI:15378"/>
        <dbReference type="ChEBI" id="CHEBI:16526"/>
        <dbReference type="ChEBI" id="CHEBI:57287"/>
        <dbReference type="ChEBI" id="CHEBI:57327"/>
        <dbReference type="ChEBI" id="CHEBI:57384"/>
        <dbReference type="ChEBI" id="CHEBI:57783"/>
        <dbReference type="ChEBI" id="CHEBI:58349"/>
        <dbReference type="ChEBI" id="CHEBI:87848"/>
        <dbReference type="ChEBI" id="CHEBI:142236"/>
        <dbReference type="EC" id="2.3.1.292"/>
    </reaction>
</comment>
<dbReference type="Pfam" id="PF00109">
    <property type="entry name" value="ketoacyl-synt"/>
    <property type="match status" value="1"/>
</dbReference>
<proteinExistence type="predicted"/>
<dbReference type="InterPro" id="IPR014043">
    <property type="entry name" value="Acyl_transferase_dom"/>
</dbReference>
<evidence type="ECO:0000256" key="13">
    <source>
        <dbReference type="ARBA" id="ARBA00052119"/>
    </source>
</evidence>
<dbReference type="Gene3D" id="3.40.366.10">
    <property type="entry name" value="Malonyl-Coenzyme A Acyl Carrier Protein, domain 2"/>
    <property type="match status" value="1"/>
</dbReference>
<dbReference type="GO" id="GO:0034081">
    <property type="term" value="C:polyketide synthase complex"/>
    <property type="evidence" value="ECO:0007669"/>
    <property type="project" value="UniProtKB-ARBA"/>
</dbReference>
<dbReference type="InterPro" id="IPR036291">
    <property type="entry name" value="NAD(P)-bd_dom_sf"/>
</dbReference>
<evidence type="ECO:0000256" key="8">
    <source>
        <dbReference type="ARBA" id="ARBA00023002"/>
    </source>
</evidence>
<dbReference type="GO" id="GO:0071770">
    <property type="term" value="P:DIM/DIP cell wall layer assembly"/>
    <property type="evidence" value="ECO:0007669"/>
    <property type="project" value="TreeGrafter"/>
</dbReference>
<dbReference type="GO" id="GO:0016491">
    <property type="term" value="F:oxidoreductase activity"/>
    <property type="evidence" value="ECO:0007669"/>
    <property type="project" value="UniProtKB-KW"/>
</dbReference>
<dbReference type="Pfam" id="PF22621">
    <property type="entry name" value="CurL-like_PKS_C"/>
    <property type="match status" value="1"/>
</dbReference>
<dbReference type="InterPro" id="IPR016039">
    <property type="entry name" value="Thiolase-like"/>
</dbReference>
<dbReference type="InterPro" id="IPR006162">
    <property type="entry name" value="Ppantetheine_attach_site"/>
</dbReference>
<dbReference type="Gene3D" id="1.10.1200.10">
    <property type="entry name" value="ACP-like"/>
    <property type="match status" value="1"/>
</dbReference>
<dbReference type="RefSeq" id="WP_009460365.1">
    <property type="nucleotide sequence ID" value="NZ_AGIZ01000023.1"/>
</dbReference>
<evidence type="ECO:0000256" key="21">
    <source>
        <dbReference type="SAM" id="MobiDB-lite"/>
    </source>
</evidence>
<keyword evidence="8" id="KW-0560">Oxidoreductase</keyword>
<dbReference type="InterPro" id="IPR050091">
    <property type="entry name" value="PKS_NRPS_Biosynth_Enz"/>
</dbReference>
<keyword evidence="25" id="KW-1185">Reference proteome</keyword>
<keyword evidence="9" id="KW-0443">Lipid metabolism</keyword>
<dbReference type="GO" id="GO:0004312">
    <property type="term" value="F:fatty acid synthase activity"/>
    <property type="evidence" value="ECO:0007669"/>
    <property type="project" value="TreeGrafter"/>
</dbReference>
<evidence type="ECO:0000256" key="14">
    <source>
        <dbReference type="ARBA" id="ARBA00052745"/>
    </source>
</evidence>
<dbReference type="SUPFAM" id="SSF52151">
    <property type="entry name" value="FabD/lysophospholipase-like"/>
    <property type="match status" value="1"/>
</dbReference>
<dbReference type="EMBL" id="AGIZ01000023">
    <property type="protein sequence ID" value="EHC08349.1"/>
    <property type="molecule type" value="Genomic_DNA"/>
</dbReference>
<dbReference type="PROSITE" id="PS00012">
    <property type="entry name" value="PHOSPHOPANTETHEINE"/>
    <property type="match status" value="1"/>
</dbReference>
<dbReference type="FunFam" id="3.40.366.10:FF:000002">
    <property type="entry name" value="Probable polyketide synthase 2"/>
    <property type="match status" value="1"/>
</dbReference>
<dbReference type="InterPro" id="IPR036736">
    <property type="entry name" value="ACP-like_sf"/>
</dbReference>
<dbReference type="FunFam" id="1.10.1200.10:FF:000005">
    <property type="entry name" value="Nonribosomal peptide synthetase 1"/>
    <property type="match status" value="1"/>
</dbReference>
<dbReference type="Pfam" id="PF00698">
    <property type="entry name" value="Acyl_transf_1"/>
    <property type="match status" value="1"/>
</dbReference>
<evidence type="ECO:0000256" key="19">
    <source>
        <dbReference type="ARBA" id="ARBA00078169"/>
    </source>
</evidence>
<name>G6G0G1_9CYAN</name>
<dbReference type="SUPFAM" id="SSF55048">
    <property type="entry name" value="Probable ACP-binding domain of malonyl-CoA ACP transacylase"/>
    <property type="match status" value="1"/>
</dbReference>
<organism evidence="24 25">
    <name type="scientific">Fischerella thermalis JSC-11</name>
    <dbReference type="NCBI Taxonomy" id="741277"/>
    <lineage>
        <taxon>Bacteria</taxon>
        <taxon>Bacillati</taxon>
        <taxon>Cyanobacteriota</taxon>
        <taxon>Cyanophyceae</taxon>
        <taxon>Nostocales</taxon>
        <taxon>Hapalosiphonaceae</taxon>
        <taxon>Fischerella</taxon>
    </lineage>
</organism>
<evidence type="ECO:0000256" key="20">
    <source>
        <dbReference type="ARBA" id="ARBA00084020"/>
    </source>
</evidence>
<dbReference type="SUPFAM" id="SSF51735">
    <property type="entry name" value="NAD(P)-binding Rossmann-fold domains"/>
    <property type="match status" value="2"/>
</dbReference>
<evidence type="ECO:0000256" key="5">
    <source>
        <dbReference type="ARBA" id="ARBA00022679"/>
    </source>
</evidence>
<keyword evidence="4" id="KW-0597">Phosphoprotein</keyword>
<keyword evidence="3" id="KW-0596">Phosphopantetheine</keyword>
<evidence type="ECO:0000256" key="2">
    <source>
        <dbReference type="ARBA" id="ARBA00001957"/>
    </source>
</evidence>
<evidence type="ECO:0000313" key="24">
    <source>
        <dbReference type="EMBL" id="EHC08349.1"/>
    </source>
</evidence>
<feature type="domain" description="Carrier" evidence="22">
    <location>
        <begin position="1448"/>
        <end position="1523"/>
    </location>
</feature>
<dbReference type="SMART" id="SM00825">
    <property type="entry name" value="PKS_KS"/>
    <property type="match status" value="1"/>
</dbReference>
<evidence type="ECO:0000256" key="12">
    <source>
        <dbReference type="ARBA" id="ARBA00051971"/>
    </source>
</evidence>
<dbReference type="InterPro" id="IPR016035">
    <property type="entry name" value="Acyl_Trfase/lysoPLipase"/>
</dbReference>
<dbReference type="InterPro" id="IPR049490">
    <property type="entry name" value="C883_1060-like_KR_N"/>
</dbReference>
<gene>
    <name evidence="24" type="ORF">FJSC11DRAFT_4610</name>
</gene>
<dbReference type="InterPro" id="IPR001227">
    <property type="entry name" value="Ac_transferase_dom_sf"/>
</dbReference>
<dbReference type="InterPro" id="IPR009081">
    <property type="entry name" value="PP-bd_ACP"/>
</dbReference>
<dbReference type="PROSITE" id="PS50075">
    <property type="entry name" value="CARRIER"/>
    <property type="match status" value="1"/>
</dbReference>
<dbReference type="Gene3D" id="3.30.70.250">
    <property type="entry name" value="Malonyl-CoA ACP transacylase, ACP-binding"/>
    <property type="match status" value="1"/>
</dbReference>
<dbReference type="Gene3D" id="3.30.70.3290">
    <property type="match status" value="1"/>
</dbReference>
<dbReference type="SUPFAM" id="SSF53901">
    <property type="entry name" value="Thiolase-like"/>
    <property type="match status" value="1"/>
</dbReference>
<dbReference type="Proteomes" id="UP000004344">
    <property type="component" value="Unassembled WGS sequence"/>
</dbReference>
<dbReference type="CDD" id="cd08953">
    <property type="entry name" value="KR_2_SDR_x"/>
    <property type="match status" value="1"/>
</dbReference>
<evidence type="ECO:0000256" key="1">
    <source>
        <dbReference type="ARBA" id="ARBA00001937"/>
    </source>
</evidence>
<dbReference type="PATRIC" id="fig|741277.3.peg.4169"/>
<accession>G6G0G1</accession>
<keyword evidence="5 24" id="KW-0808">Transferase</keyword>
<dbReference type="SMART" id="SM00827">
    <property type="entry name" value="PKS_AT"/>
    <property type="match status" value="1"/>
</dbReference>
<evidence type="ECO:0000259" key="23">
    <source>
        <dbReference type="PROSITE" id="PS52004"/>
    </source>
</evidence>
<keyword evidence="10" id="KW-0511">Multifunctional enzyme</keyword>
<evidence type="ECO:0000256" key="11">
    <source>
        <dbReference type="ARBA" id="ARBA00050973"/>
    </source>
</evidence>
<evidence type="ECO:0000313" key="25">
    <source>
        <dbReference type="Proteomes" id="UP000004344"/>
    </source>
</evidence>
<feature type="domain" description="Ketosynthase family 3 (KS3)" evidence="23">
    <location>
        <begin position="13"/>
        <end position="440"/>
    </location>
</feature>
<evidence type="ECO:0000256" key="10">
    <source>
        <dbReference type="ARBA" id="ARBA00023268"/>
    </source>
</evidence>
<evidence type="ECO:0000256" key="3">
    <source>
        <dbReference type="ARBA" id="ARBA00022450"/>
    </source>
</evidence>
<dbReference type="SMART" id="SM00822">
    <property type="entry name" value="PKS_KR"/>
    <property type="match status" value="1"/>
</dbReference>
<dbReference type="InterPro" id="IPR013968">
    <property type="entry name" value="PKS_KR"/>
</dbReference>
<dbReference type="InterPro" id="IPR014030">
    <property type="entry name" value="Ketoacyl_synth_N"/>
</dbReference>